<dbReference type="SMART" id="SM00401">
    <property type="entry name" value="ZnF_GATA"/>
    <property type="match status" value="1"/>
</dbReference>
<evidence type="ECO:0000256" key="7">
    <source>
        <dbReference type="ARBA" id="ARBA00023242"/>
    </source>
</evidence>
<dbReference type="OrthoDB" id="2287691at2759"/>
<reference evidence="11" key="1">
    <citation type="submission" date="2013-08" db="EMBL/GenBank/DDBJ databases">
        <title>Gene expansion shapes genome architecture in the human pathogen Lichtheimia corymbifera: an evolutionary genomics analysis in the ancient terrestrial Mucorales (Mucoromycotina).</title>
        <authorList>
            <person name="Schwartze V.U."/>
            <person name="Winter S."/>
            <person name="Shelest E."/>
            <person name="Marcet-Houben M."/>
            <person name="Horn F."/>
            <person name="Wehner S."/>
            <person name="Hoffmann K."/>
            <person name="Riege K."/>
            <person name="Sammeth M."/>
            <person name="Nowrousian M."/>
            <person name="Valiante V."/>
            <person name="Linde J."/>
            <person name="Jacobsen I.D."/>
            <person name="Marz M."/>
            <person name="Brakhage A.A."/>
            <person name="Gabaldon T."/>
            <person name="Bocker S."/>
            <person name="Voigt K."/>
        </authorList>
    </citation>
    <scope>NUCLEOTIDE SEQUENCE [LARGE SCALE GENOMIC DNA]</scope>
    <source>
        <strain evidence="11">FSU 9682</strain>
    </source>
</reference>
<dbReference type="Gene3D" id="3.30.50.10">
    <property type="entry name" value="Erythroid Transcription Factor GATA-1, subunit A"/>
    <property type="match status" value="1"/>
</dbReference>
<evidence type="ECO:0000313" key="11">
    <source>
        <dbReference type="EMBL" id="CDH56558.1"/>
    </source>
</evidence>
<protein>
    <recommendedName>
        <fullName evidence="10">GATA-type domain-containing protein</fullName>
    </recommendedName>
</protein>
<feature type="compositionally biased region" description="Basic and acidic residues" evidence="9">
    <location>
        <begin position="731"/>
        <end position="740"/>
    </location>
</feature>
<feature type="compositionally biased region" description="Acidic residues" evidence="9">
    <location>
        <begin position="267"/>
        <end position="279"/>
    </location>
</feature>
<dbReference type="AlphaFoldDB" id="A0A068S2H7"/>
<dbReference type="GO" id="GO:0045944">
    <property type="term" value="P:positive regulation of transcription by RNA polymerase II"/>
    <property type="evidence" value="ECO:0007669"/>
    <property type="project" value="TreeGrafter"/>
</dbReference>
<dbReference type="PROSITE" id="PS00344">
    <property type="entry name" value="GATA_ZN_FINGER_1"/>
    <property type="match status" value="1"/>
</dbReference>
<dbReference type="STRING" id="1263082.A0A068S2H7"/>
<dbReference type="FunFam" id="3.30.50.10:FF:000007">
    <property type="entry name" value="Nitrogen regulatory AreA, N-terminal"/>
    <property type="match status" value="1"/>
</dbReference>
<feature type="compositionally biased region" description="Low complexity" evidence="9">
    <location>
        <begin position="839"/>
        <end position="854"/>
    </location>
</feature>
<keyword evidence="3 8" id="KW-0863">Zinc-finger</keyword>
<dbReference type="InterPro" id="IPR000679">
    <property type="entry name" value="Znf_GATA"/>
</dbReference>
<feature type="region of interest" description="Disordered" evidence="9">
    <location>
        <begin position="461"/>
        <end position="568"/>
    </location>
</feature>
<keyword evidence="2" id="KW-0479">Metal-binding</keyword>
<proteinExistence type="predicted"/>
<keyword evidence="5" id="KW-0805">Transcription regulation</keyword>
<name>A0A068S2H7_9FUNG</name>
<dbReference type="PRINTS" id="PR00619">
    <property type="entry name" value="GATAZNFINGER"/>
</dbReference>
<evidence type="ECO:0000256" key="3">
    <source>
        <dbReference type="ARBA" id="ARBA00022771"/>
    </source>
</evidence>
<feature type="compositionally biased region" description="Basic and acidic residues" evidence="9">
    <location>
        <begin position="874"/>
        <end position="884"/>
    </location>
</feature>
<feature type="compositionally biased region" description="Low complexity" evidence="9">
    <location>
        <begin position="484"/>
        <end position="523"/>
    </location>
</feature>
<sequence>MEQPKQRTLRLKDIEKTDLSSAATPSSVAATLLSDSLFPPRKPKAAAAKDESALDNDAAGDNEKNDPLATQVWRLYTKAKDTLPNASRMENLTWRMMAMTLNKNRSRSSTPSTPSSETTAPTDMDSPAAAATTTNNNNMSIDSSQPAIGSSPPPADDTSQLLSSSAPPYMIDFLSGGPPFQRSASPGIATNTHRQHRQSPSTNHPRNKSVFVYGSTRATSSSSSTSSPTYSSPQPAHISVAETTPMSNPYFPAVNGTSSITIPVDMPAEDSDMDQDDTDPISPLSMPSPFNRNSVDSTSNSSNSAGGGHHASSFLSHSFPTQVQSLQQGRGVNPMFHSATHRNSTSAINTNTNTTATQARSPSSMYIPSSSTPHDSSNTSASSSTTTNHRPASIGGVGANPGAMSFEELLAMYYSGANAATLGTSPPSIEPNMLSSLLQASQGANLPLAHMTQGQLVAAMGHHGGSSATGIHPLQHSIPQPIAPQTTTITSTFTTTTTTTPPPSSSSSNNNASTPNTTNNHSPRISNKPSSSGSSSSKKSDDSKKDGTTTKCANCSTTTTPLWRRDPEGQPLCNACGLFLKLHGVVRPLSLKTDVIKKRNRSGASAAAKNAAAAAAAAANNNNGDKGGNNSSSNSSSSSKIKTTPSTSSGIQGSSMGVIGKRSSGTGMISIAPNAAAKLSLQPVTSSTTNPTSAAAAGMVSTNSSTSTTSRPIVFAQPRVSTGKRQRRHSMSNDDNKKDNSITISASSPPQQSNTNDGYRSAAAMILPQHPRSILPNNQRPPQHPPSVPTGVATAAAAATASGSAPNLSWMGMVAAAATEAQHDTTTSSFASFSPEQLQRLVLLQQQQQQQRTATPPPQPTSSSSSSAIPIDDVMDHDHPDQWS</sequence>
<dbReference type="GO" id="GO:0000981">
    <property type="term" value="F:DNA-binding transcription factor activity, RNA polymerase II-specific"/>
    <property type="evidence" value="ECO:0007669"/>
    <property type="project" value="TreeGrafter"/>
</dbReference>
<dbReference type="SUPFAM" id="SSF57716">
    <property type="entry name" value="Glucocorticoid receptor-like (DNA-binding domain)"/>
    <property type="match status" value="1"/>
</dbReference>
<feature type="compositionally biased region" description="Basic and acidic residues" evidence="9">
    <location>
        <begin position="538"/>
        <end position="548"/>
    </location>
</feature>
<feature type="compositionally biased region" description="Polar residues" evidence="9">
    <location>
        <begin position="641"/>
        <end position="655"/>
    </location>
</feature>
<evidence type="ECO:0000259" key="10">
    <source>
        <dbReference type="PROSITE" id="PS50114"/>
    </source>
</evidence>
<feature type="compositionally biased region" description="Low complexity" evidence="9">
    <location>
        <begin position="685"/>
        <end position="710"/>
    </location>
</feature>
<dbReference type="PANTHER" id="PTHR10071:SF281">
    <property type="entry name" value="BOX A-BINDING FACTOR-RELATED"/>
    <property type="match status" value="1"/>
</dbReference>
<dbReference type="PANTHER" id="PTHR10071">
    <property type="entry name" value="TRANSCRIPTION FACTOR GATA FAMILY MEMBER"/>
    <property type="match status" value="1"/>
</dbReference>
<evidence type="ECO:0000256" key="8">
    <source>
        <dbReference type="PROSITE-ProRule" id="PRU00094"/>
    </source>
</evidence>
<keyword evidence="4" id="KW-0862">Zinc</keyword>
<evidence type="ECO:0000256" key="4">
    <source>
        <dbReference type="ARBA" id="ARBA00022833"/>
    </source>
</evidence>
<dbReference type="PROSITE" id="PS50114">
    <property type="entry name" value="GATA_ZN_FINGER_2"/>
    <property type="match status" value="1"/>
</dbReference>
<feature type="compositionally biased region" description="Low complexity" evidence="9">
    <location>
        <begin position="549"/>
        <end position="560"/>
    </location>
</feature>
<dbReference type="GO" id="GO:0005634">
    <property type="term" value="C:nucleus"/>
    <property type="evidence" value="ECO:0007669"/>
    <property type="project" value="UniProtKB-SubCell"/>
</dbReference>
<evidence type="ECO:0000256" key="1">
    <source>
        <dbReference type="ARBA" id="ARBA00004123"/>
    </source>
</evidence>
<dbReference type="InterPro" id="IPR013088">
    <property type="entry name" value="Znf_NHR/GATA"/>
</dbReference>
<organism evidence="11 12">
    <name type="scientific">Lichtheimia corymbifera JMRC:FSU:9682</name>
    <dbReference type="NCBI Taxonomy" id="1263082"/>
    <lineage>
        <taxon>Eukaryota</taxon>
        <taxon>Fungi</taxon>
        <taxon>Fungi incertae sedis</taxon>
        <taxon>Mucoromycota</taxon>
        <taxon>Mucoromycotina</taxon>
        <taxon>Mucoromycetes</taxon>
        <taxon>Mucorales</taxon>
        <taxon>Lichtheimiaceae</taxon>
        <taxon>Lichtheimia</taxon>
    </lineage>
</organism>
<feature type="region of interest" description="Disordered" evidence="9">
    <location>
        <begin position="839"/>
        <end position="884"/>
    </location>
</feature>
<feature type="region of interest" description="Disordered" evidence="9">
    <location>
        <begin position="772"/>
        <end position="792"/>
    </location>
</feature>
<evidence type="ECO:0000256" key="6">
    <source>
        <dbReference type="ARBA" id="ARBA00023163"/>
    </source>
</evidence>
<feature type="compositionally biased region" description="Low complexity" evidence="9">
    <location>
        <begin position="19"/>
        <end position="34"/>
    </location>
</feature>
<feature type="region of interest" description="Disordered" evidence="9">
    <location>
        <begin position="1"/>
        <end position="66"/>
    </location>
</feature>
<keyword evidence="6" id="KW-0804">Transcription</keyword>
<feature type="compositionally biased region" description="Polar residues" evidence="9">
    <location>
        <begin position="741"/>
        <end position="758"/>
    </location>
</feature>
<feature type="compositionally biased region" description="Polar residues" evidence="9">
    <location>
        <begin position="139"/>
        <end position="148"/>
    </location>
</feature>
<evidence type="ECO:0000256" key="9">
    <source>
        <dbReference type="SAM" id="MobiDB-lite"/>
    </source>
</evidence>
<dbReference type="EMBL" id="CBTN010000038">
    <property type="protein sequence ID" value="CDH56558.1"/>
    <property type="molecule type" value="Genomic_DNA"/>
</dbReference>
<comment type="caution">
    <text evidence="11">The sequence shown here is derived from an EMBL/GenBank/DDBJ whole genome shotgun (WGS) entry which is preliminary data.</text>
</comment>
<feature type="compositionally biased region" description="Low complexity" evidence="9">
    <location>
        <begin position="108"/>
        <end position="138"/>
    </location>
</feature>
<feature type="compositionally biased region" description="Low complexity" evidence="9">
    <location>
        <begin position="293"/>
        <end position="315"/>
    </location>
</feature>
<keyword evidence="7" id="KW-0539">Nucleus</keyword>
<feature type="compositionally biased region" description="Polar residues" evidence="9">
    <location>
        <begin position="157"/>
        <end position="166"/>
    </location>
</feature>
<dbReference type="GO" id="GO:0008270">
    <property type="term" value="F:zinc ion binding"/>
    <property type="evidence" value="ECO:0007669"/>
    <property type="project" value="UniProtKB-KW"/>
</dbReference>
<accession>A0A068S2H7</accession>
<keyword evidence="12" id="KW-1185">Reference proteome</keyword>
<dbReference type="Pfam" id="PF08550">
    <property type="entry name" value="GATA_AreA"/>
    <property type="match status" value="1"/>
</dbReference>
<dbReference type="InterPro" id="IPR039355">
    <property type="entry name" value="Transcription_factor_GATA"/>
</dbReference>
<feature type="region of interest" description="Disordered" evidence="9">
    <location>
        <begin position="619"/>
        <end position="662"/>
    </location>
</feature>
<dbReference type="CDD" id="cd00202">
    <property type="entry name" value="ZnF_GATA"/>
    <property type="match status" value="1"/>
</dbReference>
<dbReference type="VEuPathDB" id="FungiDB:LCOR_07590.1"/>
<feature type="compositionally biased region" description="Low complexity" evidence="9">
    <location>
        <begin position="619"/>
        <end position="640"/>
    </location>
</feature>
<comment type="subcellular location">
    <subcellularLocation>
        <location evidence="1">Nucleus</location>
    </subcellularLocation>
</comment>
<evidence type="ECO:0000313" key="12">
    <source>
        <dbReference type="Proteomes" id="UP000027586"/>
    </source>
</evidence>
<feature type="region of interest" description="Disordered" evidence="9">
    <location>
        <begin position="683"/>
        <end position="758"/>
    </location>
</feature>
<feature type="region of interest" description="Disordered" evidence="9">
    <location>
        <begin position="261"/>
        <end position="315"/>
    </location>
</feature>
<feature type="compositionally biased region" description="Polar residues" evidence="9">
    <location>
        <begin position="182"/>
        <end position="204"/>
    </location>
</feature>
<dbReference type="GO" id="GO:0000978">
    <property type="term" value="F:RNA polymerase II cis-regulatory region sequence-specific DNA binding"/>
    <property type="evidence" value="ECO:0007669"/>
    <property type="project" value="TreeGrafter"/>
</dbReference>
<feature type="domain" description="GATA-type" evidence="10">
    <location>
        <begin position="546"/>
        <end position="599"/>
    </location>
</feature>
<feature type="compositionally biased region" description="Low complexity" evidence="9">
    <location>
        <begin position="215"/>
        <end position="232"/>
    </location>
</feature>
<dbReference type="InterPro" id="IPR013860">
    <property type="entry name" value="AreA_GATA"/>
</dbReference>
<evidence type="ECO:0000256" key="2">
    <source>
        <dbReference type="ARBA" id="ARBA00022723"/>
    </source>
</evidence>
<feature type="region of interest" description="Disordered" evidence="9">
    <location>
        <begin position="102"/>
        <end position="236"/>
    </location>
</feature>
<dbReference type="Pfam" id="PF00320">
    <property type="entry name" value="GATA"/>
    <property type="match status" value="1"/>
</dbReference>
<dbReference type="GO" id="GO:0000122">
    <property type="term" value="P:negative regulation of transcription by RNA polymerase II"/>
    <property type="evidence" value="ECO:0007669"/>
    <property type="project" value="TreeGrafter"/>
</dbReference>
<dbReference type="Proteomes" id="UP000027586">
    <property type="component" value="Unassembled WGS sequence"/>
</dbReference>
<feature type="region of interest" description="Disordered" evidence="9">
    <location>
        <begin position="333"/>
        <end position="396"/>
    </location>
</feature>
<evidence type="ECO:0000256" key="5">
    <source>
        <dbReference type="ARBA" id="ARBA00023015"/>
    </source>
</evidence>
<gene>
    <name evidence="11" type="ORF">LCOR_07590.1</name>
</gene>
<feature type="compositionally biased region" description="Low complexity" evidence="9">
    <location>
        <begin position="343"/>
        <end position="387"/>
    </location>
</feature>